<dbReference type="GO" id="GO:0003677">
    <property type="term" value="F:DNA binding"/>
    <property type="evidence" value="ECO:0007669"/>
    <property type="project" value="InterPro"/>
</dbReference>
<dbReference type="EMBL" id="CP030759">
    <property type="protein sequence ID" value="AXA35003.1"/>
    <property type="molecule type" value="Genomic_DNA"/>
</dbReference>
<dbReference type="SUPFAM" id="SSF46955">
    <property type="entry name" value="Putative DNA-binding domain"/>
    <property type="match status" value="1"/>
</dbReference>
<dbReference type="Proteomes" id="UP000262583">
    <property type="component" value="Chromosome"/>
</dbReference>
<dbReference type="GO" id="GO:0009898">
    <property type="term" value="C:cytoplasmic side of plasma membrane"/>
    <property type="evidence" value="ECO:0007669"/>
    <property type="project" value="TreeGrafter"/>
</dbReference>
<protein>
    <submittedName>
        <fullName evidence="5">Flagellar synthesis regulator FleN</fullName>
    </submittedName>
</protein>
<dbReference type="InterPro" id="IPR000551">
    <property type="entry name" value="MerR-type_HTH_dom"/>
</dbReference>
<dbReference type="InterPro" id="IPR050625">
    <property type="entry name" value="ParA/MinD_ATPase"/>
</dbReference>
<dbReference type="PANTHER" id="PTHR43384">
    <property type="entry name" value="SEPTUM SITE-DETERMINING PROTEIN MIND HOMOLOG, CHLOROPLASTIC-RELATED"/>
    <property type="match status" value="1"/>
</dbReference>
<feature type="domain" description="HTH merR-type" evidence="4">
    <location>
        <begin position="5"/>
        <end position="74"/>
    </location>
</feature>
<keyword evidence="2" id="KW-0067">ATP-binding</keyword>
<keyword evidence="5" id="KW-0969">Cilium</keyword>
<dbReference type="InterPro" id="IPR009061">
    <property type="entry name" value="DNA-bd_dom_put_sf"/>
</dbReference>
<proteinExistence type="predicted"/>
<dbReference type="InterPro" id="IPR027417">
    <property type="entry name" value="P-loop_NTPase"/>
</dbReference>
<dbReference type="GO" id="GO:0005829">
    <property type="term" value="C:cytosol"/>
    <property type="evidence" value="ECO:0007669"/>
    <property type="project" value="TreeGrafter"/>
</dbReference>
<dbReference type="GO" id="GO:0005524">
    <property type="term" value="F:ATP binding"/>
    <property type="evidence" value="ECO:0007669"/>
    <property type="project" value="UniProtKB-KW"/>
</dbReference>
<dbReference type="Gene3D" id="3.40.50.300">
    <property type="entry name" value="P-loop containing nucleotide triphosphate hydrolases"/>
    <property type="match status" value="1"/>
</dbReference>
<evidence type="ECO:0000313" key="5">
    <source>
        <dbReference type="EMBL" id="AXA35003.1"/>
    </source>
</evidence>
<evidence type="ECO:0000259" key="4">
    <source>
        <dbReference type="Pfam" id="PF13411"/>
    </source>
</evidence>
<keyword evidence="5" id="KW-0282">Flagellum</keyword>
<dbReference type="GO" id="GO:0051782">
    <property type="term" value="P:negative regulation of cell division"/>
    <property type="evidence" value="ECO:0007669"/>
    <property type="project" value="TreeGrafter"/>
</dbReference>
<dbReference type="GO" id="GO:0016887">
    <property type="term" value="F:ATP hydrolysis activity"/>
    <property type="evidence" value="ECO:0007669"/>
    <property type="project" value="TreeGrafter"/>
</dbReference>
<dbReference type="InterPro" id="IPR033756">
    <property type="entry name" value="YlxH/NBP35"/>
</dbReference>
<keyword evidence="1" id="KW-0547">Nucleotide-binding</keyword>
<sequence length="370" mass="41619">MIRKFSIKQVVEKTGLEESEIRFYENAFREFLTFSEMELGKNEFTEDHIAILTRIKELIYKRGFTIEEVKRELKSSIQEIRAKHPLPIKGSNYARVIAITSGKGGVGKTSVVVNLAITIAQTGRKVAIFDADLGLANVHILMGVKPRFNLVHLIQNDFPLEEIITRGPLGIQIISGGQGIRELANLTDEQRRVLLRQLDKLEQEVDVLLVDTGAGISENVLRFATFADEVIAVTTPNIAANADCFSIIKILLEMEPNSKIGLITNMVSDRYEAKNVFNKIQAATRKVLNYELNDLGYLVNSEQMRVATEQRVPVVFAYPHAEITRNFRDIVDTIFNTRVFVNERKESSFADLMGALKRNMAGNTSRAFAV</sequence>
<keyword evidence="3" id="KW-0175">Coiled coil</keyword>
<dbReference type="GO" id="GO:0006355">
    <property type="term" value="P:regulation of DNA-templated transcription"/>
    <property type="evidence" value="ECO:0007669"/>
    <property type="project" value="InterPro"/>
</dbReference>
<evidence type="ECO:0000256" key="2">
    <source>
        <dbReference type="ARBA" id="ARBA00022840"/>
    </source>
</evidence>
<accession>A0A2Z4Y2T2</accession>
<name>A0A2Z4Y2T2_SUMC1</name>
<feature type="coiled-coil region" evidence="3">
    <location>
        <begin position="184"/>
        <end position="211"/>
    </location>
</feature>
<gene>
    <name evidence="5" type="ORF">BRCON_0226</name>
</gene>
<keyword evidence="5" id="KW-0966">Cell projection</keyword>
<dbReference type="Gene3D" id="1.10.1660.10">
    <property type="match status" value="1"/>
</dbReference>
<dbReference type="Pfam" id="PF10609">
    <property type="entry name" value="ParA"/>
    <property type="match status" value="1"/>
</dbReference>
<dbReference type="KEGG" id="schv:BRCON_0226"/>
<evidence type="ECO:0000256" key="3">
    <source>
        <dbReference type="SAM" id="Coils"/>
    </source>
</evidence>
<dbReference type="SUPFAM" id="SSF52540">
    <property type="entry name" value="P-loop containing nucleoside triphosphate hydrolases"/>
    <property type="match status" value="1"/>
</dbReference>
<dbReference type="AlphaFoldDB" id="A0A2Z4Y2T2"/>
<evidence type="ECO:0000313" key="6">
    <source>
        <dbReference type="Proteomes" id="UP000262583"/>
    </source>
</evidence>
<reference evidence="5 6" key="1">
    <citation type="submission" date="2018-05" db="EMBL/GenBank/DDBJ databases">
        <title>A metagenomic window into the 2 km-deep terrestrial subsurface aquifer revealed taxonomically and functionally diverse microbial community comprising novel uncultured bacterial lineages.</title>
        <authorList>
            <person name="Kadnikov V.V."/>
            <person name="Mardanov A.V."/>
            <person name="Beletsky A.V."/>
            <person name="Banks D."/>
            <person name="Pimenov N.V."/>
            <person name="Frank Y.A."/>
            <person name="Karnachuk O.V."/>
            <person name="Ravin N.V."/>
        </authorList>
    </citation>
    <scope>NUCLEOTIDE SEQUENCE [LARGE SCALE GENOMIC DNA]</scope>
    <source>
        <strain evidence="5">BY</strain>
    </source>
</reference>
<dbReference type="Pfam" id="PF13411">
    <property type="entry name" value="MerR_1"/>
    <property type="match status" value="1"/>
</dbReference>
<organism evidence="5 6">
    <name type="scientific">Sumerlaea chitinivorans</name>
    <dbReference type="NCBI Taxonomy" id="2250252"/>
    <lineage>
        <taxon>Bacteria</taxon>
        <taxon>Candidatus Sumerlaeota</taxon>
        <taxon>Candidatus Sumerlaeia</taxon>
        <taxon>Candidatus Sumerlaeales</taxon>
        <taxon>Candidatus Sumerlaeaceae</taxon>
        <taxon>Candidatus Sumerlaea</taxon>
    </lineage>
</organism>
<evidence type="ECO:0000256" key="1">
    <source>
        <dbReference type="ARBA" id="ARBA00022741"/>
    </source>
</evidence>
<dbReference type="PANTHER" id="PTHR43384:SF4">
    <property type="entry name" value="CELLULOSE BIOSYNTHESIS PROTEIN BCSQ-RELATED"/>
    <property type="match status" value="1"/>
</dbReference>